<dbReference type="PANTHER" id="PTHR45453">
    <property type="entry name" value="PHOSPHATE REGULON SENSOR PROTEIN PHOR"/>
    <property type="match status" value="1"/>
</dbReference>
<comment type="subcellular location">
    <subcellularLocation>
        <location evidence="2">Membrane</location>
    </subcellularLocation>
</comment>
<dbReference type="CDD" id="cd00075">
    <property type="entry name" value="HATPase"/>
    <property type="match status" value="1"/>
</dbReference>
<dbReference type="InterPro" id="IPR003661">
    <property type="entry name" value="HisK_dim/P_dom"/>
</dbReference>
<dbReference type="InterPro" id="IPR013767">
    <property type="entry name" value="PAS_fold"/>
</dbReference>
<keyword evidence="4" id="KW-0597">Phosphoprotein</keyword>
<dbReference type="Gene3D" id="3.30.450.20">
    <property type="entry name" value="PAS domain"/>
    <property type="match status" value="1"/>
</dbReference>
<dbReference type="CDD" id="cd00082">
    <property type="entry name" value="HisKA"/>
    <property type="match status" value="1"/>
</dbReference>
<keyword evidence="6" id="KW-0418">Kinase</keyword>
<evidence type="ECO:0000256" key="1">
    <source>
        <dbReference type="ARBA" id="ARBA00000085"/>
    </source>
</evidence>
<protein>
    <recommendedName>
        <fullName evidence="3">histidine kinase</fullName>
        <ecNumber evidence="3">2.7.13.3</ecNumber>
    </recommendedName>
</protein>
<dbReference type="SUPFAM" id="SSF55785">
    <property type="entry name" value="PYP-like sensor domain (PAS domain)"/>
    <property type="match status" value="1"/>
</dbReference>
<dbReference type="InterPro" id="IPR003594">
    <property type="entry name" value="HATPase_dom"/>
</dbReference>
<feature type="domain" description="PAS" evidence="11">
    <location>
        <begin position="116"/>
        <end position="163"/>
    </location>
</feature>
<evidence type="ECO:0000313" key="14">
    <source>
        <dbReference type="Proteomes" id="UP000676565"/>
    </source>
</evidence>
<dbReference type="RefSeq" id="WP_210659785.1">
    <property type="nucleotide sequence ID" value="NZ_JAGKQQ010000001.1"/>
</dbReference>
<proteinExistence type="predicted"/>
<dbReference type="InterPro" id="IPR003660">
    <property type="entry name" value="HAMP_dom"/>
</dbReference>
<reference evidence="13 14" key="1">
    <citation type="submission" date="2021-04" db="EMBL/GenBank/DDBJ databases">
        <authorList>
            <person name="Ivanova A."/>
        </authorList>
    </citation>
    <scope>NUCLEOTIDE SEQUENCE [LARGE SCALE GENOMIC DNA]</scope>
    <source>
        <strain evidence="13 14">G18</strain>
    </source>
</reference>
<dbReference type="SMART" id="SM00387">
    <property type="entry name" value="HATPase_c"/>
    <property type="match status" value="1"/>
</dbReference>
<dbReference type="PRINTS" id="PR00344">
    <property type="entry name" value="BCTRLSENSOR"/>
</dbReference>
<dbReference type="InterPro" id="IPR000014">
    <property type="entry name" value="PAS"/>
</dbReference>
<dbReference type="EMBL" id="JAGKQQ010000001">
    <property type="protein sequence ID" value="MBP3959203.1"/>
    <property type="molecule type" value="Genomic_DNA"/>
</dbReference>
<dbReference type="InterPro" id="IPR035965">
    <property type="entry name" value="PAS-like_dom_sf"/>
</dbReference>
<evidence type="ECO:0000256" key="6">
    <source>
        <dbReference type="ARBA" id="ARBA00022777"/>
    </source>
</evidence>
<dbReference type="SUPFAM" id="SSF158472">
    <property type="entry name" value="HAMP domain-like"/>
    <property type="match status" value="1"/>
</dbReference>
<dbReference type="PROSITE" id="PS50109">
    <property type="entry name" value="HIS_KIN"/>
    <property type="match status" value="1"/>
</dbReference>
<feature type="transmembrane region" description="Helical" evidence="9">
    <location>
        <begin position="38"/>
        <end position="58"/>
    </location>
</feature>
<dbReference type="EC" id="2.7.13.3" evidence="3"/>
<evidence type="ECO:0000256" key="2">
    <source>
        <dbReference type="ARBA" id="ARBA00004370"/>
    </source>
</evidence>
<dbReference type="PANTHER" id="PTHR45453:SF1">
    <property type="entry name" value="PHOSPHATE REGULON SENSOR PROTEIN PHOR"/>
    <property type="match status" value="1"/>
</dbReference>
<dbReference type="InterPro" id="IPR005467">
    <property type="entry name" value="His_kinase_dom"/>
</dbReference>
<dbReference type="Proteomes" id="UP000676565">
    <property type="component" value="Unassembled WGS sequence"/>
</dbReference>
<dbReference type="SUPFAM" id="SSF55874">
    <property type="entry name" value="ATPase domain of HSP90 chaperone/DNA topoisomerase II/histidine kinase"/>
    <property type="match status" value="1"/>
</dbReference>
<dbReference type="PROSITE" id="PS50885">
    <property type="entry name" value="HAMP"/>
    <property type="match status" value="1"/>
</dbReference>
<dbReference type="Gene3D" id="1.10.287.130">
    <property type="match status" value="1"/>
</dbReference>
<dbReference type="Gene3D" id="6.10.340.10">
    <property type="match status" value="1"/>
</dbReference>
<dbReference type="Pfam" id="PF00512">
    <property type="entry name" value="HisKA"/>
    <property type="match status" value="1"/>
</dbReference>
<dbReference type="Pfam" id="PF00672">
    <property type="entry name" value="HAMP"/>
    <property type="match status" value="1"/>
</dbReference>
<keyword evidence="7" id="KW-0902">Two-component regulatory system</keyword>
<dbReference type="InterPro" id="IPR036890">
    <property type="entry name" value="HATPase_C_sf"/>
</dbReference>
<dbReference type="SMART" id="SM00304">
    <property type="entry name" value="HAMP"/>
    <property type="match status" value="1"/>
</dbReference>
<dbReference type="CDD" id="cd06225">
    <property type="entry name" value="HAMP"/>
    <property type="match status" value="1"/>
</dbReference>
<dbReference type="SMART" id="SM00388">
    <property type="entry name" value="HisKA"/>
    <property type="match status" value="1"/>
</dbReference>
<dbReference type="SMART" id="SM00091">
    <property type="entry name" value="PAS"/>
    <property type="match status" value="1"/>
</dbReference>
<evidence type="ECO:0000259" key="10">
    <source>
        <dbReference type="PROSITE" id="PS50109"/>
    </source>
</evidence>
<evidence type="ECO:0000259" key="11">
    <source>
        <dbReference type="PROSITE" id="PS50112"/>
    </source>
</evidence>
<dbReference type="InterPro" id="IPR050351">
    <property type="entry name" value="BphY/WalK/GraS-like"/>
</dbReference>
<sequence>MFWRLFFTYLLLVVATVGLLGLLTLQRAEEVFYDLVREVATALLVVVILAVGAAFVLARWFARPLVELQEGARKLADGDLGHKIRVAGSAEHSELAETFNAMSGRLAATFSLLEHDREQLRAILSGMVEGVIAIDDKRRVLFANERAGQLLEFDPRKAVNEQMCNVTRLAPFHTVVENGLTATEPHREEFDVPGSGGRHMEVYVSRFPGHGMPGAVVVVNDTTEIRRAERMRQDFVANASHELKTPLAVIKSSVEALIDGASEDPDLLSAFLEQVAREADRLADLIKDMLSLSKIESGSLALEPRVVVLDRAITDCVERHHPRAETKTLTMVEKPPSDAPANVAAWADPDALRQVMDNLVDNAIKYTPNGGRITVRWGATTETVSFEVEDTGIGIPETDVNRVFERFYRVDKARGRAEGSTGLGLSIVKHLVQAMRGQVRVNSKLGKGTTFRVTLPRAGSA</sequence>
<evidence type="ECO:0000256" key="9">
    <source>
        <dbReference type="SAM" id="Phobius"/>
    </source>
</evidence>
<evidence type="ECO:0000259" key="12">
    <source>
        <dbReference type="PROSITE" id="PS50885"/>
    </source>
</evidence>
<dbReference type="NCBIfam" id="TIGR00229">
    <property type="entry name" value="sensory_box"/>
    <property type="match status" value="1"/>
</dbReference>
<accession>A0ABS5C250</accession>
<evidence type="ECO:0000313" key="13">
    <source>
        <dbReference type="EMBL" id="MBP3959203.1"/>
    </source>
</evidence>
<evidence type="ECO:0000256" key="8">
    <source>
        <dbReference type="ARBA" id="ARBA00023136"/>
    </source>
</evidence>
<dbReference type="InterPro" id="IPR004358">
    <property type="entry name" value="Sig_transdc_His_kin-like_C"/>
</dbReference>
<dbReference type="SUPFAM" id="SSF47384">
    <property type="entry name" value="Homodimeric domain of signal transducing histidine kinase"/>
    <property type="match status" value="1"/>
</dbReference>
<keyword evidence="9" id="KW-1133">Transmembrane helix</keyword>
<organism evidence="13 14">
    <name type="scientific">Gemmata palustris</name>
    <dbReference type="NCBI Taxonomy" id="2822762"/>
    <lineage>
        <taxon>Bacteria</taxon>
        <taxon>Pseudomonadati</taxon>
        <taxon>Planctomycetota</taxon>
        <taxon>Planctomycetia</taxon>
        <taxon>Gemmatales</taxon>
        <taxon>Gemmataceae</taxon>
        <taxon>Gemmata</taxon>
    </lineage>
</organism>
<feature type="domain" description="Histidine kinase" evidence="10">
    <location>
        <begin position="238"/>
        <end position="459"/>
    </location>
</feature>
<keyword evidence="5" id="KW-0808">Transferase</keyword>
<gene>
    <name evidence="13" type="ORF">J8F10_28500</name>
</gene>
<comment type="caution">
    <text evidence="13">The sequence shown here is derived from an EMBL/GenBank/DDBJ whole genome shotgun (WGS) entry which is preliminary data.</text>
</comment>
<dbReference type="Pfam" id="PF00989">
    <property type="entry name" value="PAS"/>
    <property type="match status" value="1"/>
</dbReference>
<evidence type="ECO:0000256" key="5">
    <source>
        <dbReference type="ARBA" id="ARBA00022679"/>
    </source>
</evidence>
<feature type="domain" description="HAMP" evidence="12">
    <location>
        <begin position="59"/>
        <end position="111"/>
    </location>
</feature>
<dbReference type="Gene3D" id="3.30.565.10">
    <property type="entry name" value="Histidine kinase-like ATPase, C-terminal domain"/>
    <property type="match status" value="1"/>
</dbReference>
<dbReference type="InterPro" id="IPR036097">
    <property type="entry name" value="HisK_dim/P_sf"/>
</dbReference>
<comment type="catalytic activity">
    <reaction evidence="1">
        <text>ATP + protein L-histidine = ADP + protein N-phospho-L-histidine.</text>
        <dbReference type="EC" id="2.7.13.3"/>
    </reaction>
</comment>
<dbReference type="Pfam" id="PF02518">
    <property type="entry name" value="HATPase_c"/>
    <property type="match status" value="1"/>
</dbReference>
<keyword evidence="8 9" id="KW-0472">Membrane</keyword>
<dbReference type="PROSITE" id="PS50112">
    <property type="entry name" value="PAS"/>
    <property type="match status" value="1"/>
</dbReference>
<name>A0ABS5C250_9BACT</name>
<keyword evidence="14" id="KW-1185">Reference proteome</keyword>
<evidence type="ECO:0000256" key="4">
    <source>
        <dbReference type="ARBA" id="ARBA00022553"/>
    </source>
</evidence>
<evidence type="ECO:0000256" key="3">
    <source>
        <dbReference type="ARBA" id="ARBA00012438"/>
    </source>
</evidence>
<keyword evidence="9" id="KW-0812">Transmembrane</keyword>
<evidence type="ECO:0000256" key="7">
    <source>
        <dbReference type="ARBA" id="ARBA00023012"/>
    </source>
</evidence>